<proteinExistence type="inferred from homology"/>
<comment type="caution">
    <text evidence="12">The sequence shown here is derived from an EMBL/GenBank/DDBJ whole genome shotgun (WGS) entry which is preliminary data.</text>
</comment>
<evidence type="ECO:0000256" key="11">
    <source>
        <dbReference type="SAM" id="Phobius"/>
    </source>
</evidence>
<dbReference type="Pfam" id="PF10510">
    <property type="entry name" value="PIG-S"/>
    <property type="match status" value="1"/>
</dbReference>
<dbReference type="AlphaFoldDB" id="A0A0K9Q530"/>
<feature type="transmembrane region" description="Helical" evidence="11">
    <location>
        <begin position="576"/>
        <end position="596"/>
    </location>
</feature>
<dbReference type="InterPro" id="IPR019540">
    <property type="entry name" value="PtdIno-glycan_biosynth_class_S"/>
</dbReference>
<evidence type="ECO:0000256" key="1">
    <source>
        <dbReference type="ARBA" id="ARBA00004477"/>
    </source>
</evidence>
<feature type="compositionally biased region" description="Polar residues" evidence="10">
    <location>
        <begin position="19"/>
        <end position="28"/>
    </location>
</feature>
<keyword evidence="5 11" id="KW-0812">Transmembrane</keyword>
<sequence>MAEISRRSPLASPPPPTSDQLVSSTSRRNPPGRKRLILTLTVLLSFLVSLPFLFKSTEIHRSPLPHHSISSLSSSSSHSSPPPCRFQVIFLNRTLSSSEASLGHVIADEMRTITSGSGDLSISRPCGSCSENYSVSVVVDSSEARCSYYQIDGSDGCLWQCGSAKSGSYFDGGDEDVDEFIDGILNGDKGRCGSQGGGKVYTVVVVGDGIRNTDDGKFRVVIGKHRHAWIVGKIEEMDAVRVVSKVFVEVFMHGWMENNEIDDWKNEASMPVGSDGSITLSFSLLNANPRDWVYDWDFKNTGEEMLAPMVEALAPLTNVRVESQVLYHTPKSSFSYWDGNLGSHVFHTSDLPFFVNSKEWHLDTSIATAGRSKVLQFVVYVPSAKECPLHLSLSNKDVSMTNGFISPMWGGIHVWNPPTCSMNSDGNHSSMNKISSEDLHDVFRVFIGQLRLLFGLKSDNTPESDISKFLASERGFTEWELDFLFRRHTCFSLLSCSTTLKSLSNLVQSLPRMIVMDEIGKLVKLSLEAATLAQKNSTLGLYDNSAVSSREARSLAEDAFFHSSIMSVSYSSIEHYFAIYMPFFAPVALHVLLAAAKELKRYKLERKKFSIFIASQR</sequence>
<name>A0A0K9Q530_ZOSMR</name>
<comment type="similarity">
    <text evidence="3">Belongs to the PIGS family.</text>
</comment>
<keyword evidence="13" id="KW-1185">Reference proteome</keyword>
<evidence type="ECO:0000256" key="2">
    <source>
        <dbReference type="ARBA" id="ARBA00004687"/>
    </source>
</evidence>
<dbReference type="PANTHER" id="PTHR21072">
    <property type="entry name" value="GPI TRANSAMIDASE COMPONENT PIG-S"/>
    <property type="match status" value="1"/>
</dbReference>
<evidence type="ECO:0000313" key="12">
    <source>
        <dbReference type="EMBL" id="KMZ75570.1"/>
    </source>
</evidence>
<protein>
    <submittedName>
        <fullName evidence="12">GPI transamidase component PIG-S-related protein</fullName>
    </submittedName>
</protein>
<dbReference type="Proteomes" id="UP000036987">
    <property type="component" value="Unassembled WGS sequence"/>
</dbReference>
<dbReference type="GO" id="GO:0006506">
    <property type="term" value="P:GPI anchor biosynthetic process"/>
    <property type="evidence" value="ECO:0007669"/>
    <property type="project" value="UniProtKB-UniPathway"/>
</dbReference>
<keyword evidence="6" id="KW-0256">Endoplasmic reticulum</keyword>
<dbReference type="OrthoDB" id="28748at2759"/>
<evidence type="ECO:0000256" key="6">
    <source>
        <dbReference type="ARBA" id="ARBA00022824"/>
    </source>
</evidence>
<evidence type="ECO:0000256" key="4">
    <source>
        <dbReference type="ARBA" id="ARBA00022502"/>
    </source>
</evidence>
<dbReference type="GO" id="GO:0016255">
    <property type="term" value="P:attachment of GPI anchor to protein"/>
    <property type="evidence" value="ECO:0000318"/>
    <property type="project" value="GO_Central"/>
</dbReference>
<evidence type="ECO:0000256" key="10">
    <source>
        <dbReference type="SAM" id="MobiDB-lite"/>
    </source>
</evidence>
<feature type="region of interest" description="Disordered" evidence="10">
    <location>
        <begin position="1"/>
        <end position="30"/>
    </location>
</feature>
<comment type="pathway">
    <text evidence="2">Glycolipid biosynthesis; glycosylphosphatidylinositol-anchor biosynthesis.</text>
</comment>
<evidence type="ECO:0000256" key="8">
    <source>
        <dbReference type="ARBA" id="ARBA00023136"/>
    </source>
</evidence>
<dbReference type="EMBL" id="LFYR01000158">
    <property type="protein sequence ID" value="KMZ75570.1"/>
    <property type="molecule type" value="Genomic_DNA"/>
</dbReference>
<gene>
    <name evidence="12" type="ORF">ZOSMA_113G00590</name>
</gene>
<keyword evidence="7 11" id="KW-1133">Transmembrane helix</keyword>
<evidence type="ECO:0000256" key="7">
    <source>
        <dbReference type="ARBA" id="ARBA00022989"/>
    </source>
</evidence>
<accession>A0A0K9Q530</accession>
<evidence type="ECO:0000256" key="9">
    <source>
        <dbReference type="ARBA" id="ARBA00023180"/>
    </source>
</evidence>
<dbReference type="STRING" id="29655.A0A0K9Q530"/>
<dbReference type="GO" id="GO:0042765">
    <property type="term" value="C:GPI-anchor transamidase complex"/>
    <property type="evidence" value="ECO:0000318"/>
    <property type="project" value="GO_Central"/>
</dbReference>
<dbReference type="OMA" id="VGDIPFF"/>
<comment type="subcellular location">
    <subcellularLocation>
        <location evidence="1">Endoplasmic reticulum membrane</location>
        <topology evidence="1">Multi-pass membrane protein</topology>
    </subcellularLocation>
</comment>
<keyword evidence="8 11" id="KW-0472">Membrane</keyword>
<keyword evidence="4" id="KW-0337">GPI-anchor biosynthesis</keyword>
<evidence type="ECO:0000313" key="13">
    <source>
        <dbReference type="Proteomes" id="UP000036987"/>
    </source>
</evidence>
<keyword evidence="9" id="KW-0325">Glycoprotein</keyword>
<dbReference type="PANTHER" id="PTHR21072:SF13">
    <property type="entry name" value="GPI TRANSAMIDASE COMPONENT PIG-S"/>
    <property type="match status" value="1"/>
</dbReference>
<reference evidence="13" key="1">
    <citation type="journal article" date="2016" name="Nature">
        <title>The genome of the seagrass Zostera marina reveals angiosperm adaptation to the sea.</title>
        <authorList>
            <person name="Olsen J.L."/>
            <person name="Rouze P."/>
            <person name="Verhelst B."/>
            <person name="Lin Y.-C."/>
            <person name="Bayer T."/>
            <person name="Collen J."/>
            <person name="Dattolo E."/>
            <person name="De Paoli E."/>
            <person name="Dittami S."/>
            <person name="Maumus F."/>
            <person name="Michel G."/>
            <person name="Kersting A."/>
            <person name="Lauritano C."/>
            <person name="Lohaus R."/>
            <person name="Toepel M."/>
            <person name="Tonon T."/>
            <person name="Vanneste K."/>
            <person name="Amirebrahimi M."/>
            <person name="Brakel J."/>
            <person name="Bostroem C."/>
            <person name="Chovatia M."/>
            <person name="Grimwood J."/>
            <person name="Jenkins J.W."/>
            <person name="Jueterbock A."/>
            <person name="Mraz A."/>
            <person name="Stam W.T."/>
            <person name="Tice H."/>
            <person name="Bornberg-Bauer E."/>
            <person name="Green P.J."/>
            <person name="Pearson G.A."/>
            <person name="Procaccini G."/>
            <person name="Duarte C.M."/>
            <person name="Schmutz J."/>
            <person name="Reusch T.B.H."/>
            <person name="Van de Peer Y."/>
        </authorList>
    </citation>
    <scope>NUCLEOTIDE SEQUENCE [LARGE SCALE GENOMIC DNA]</scope>
    <source>
        <strain evidence="13">cv. Finnish</strain>
    </source>
</reference>
<dbReference type="UniPathway" id="UPA00196"/>
<feature type="transmembrane region" description="Helical" evidence="11">
    <location>
        <begin position="36"/>
        <end position="54"/>
    </location>
</feature>
<organism evidence="12 13">
    <name type="scientific">Zostera marina</name>
    <name type="common">Eelgrass</name>
    <dbReference type="NCBI Taxonomy" id="29655"/>
    <lineage>
        <taxon>Eukaryota</taxon>
        <taxon>Viridiplantae</taxon>
        <taxon>Streptophyta</taxon>
        <taxon>Embryophyta</taxon>
        <taxon>Tracheophyta</taxon>
        <taxon>Spermatophyta</taxon>
        <taxon>Magnoliopsida</taxon>
        <taxon>Liliopsida</taxon>
        <taxon>Zosteraceae</taxon>
        <taxon>Zostera</taxon>
    </lineage>
</organism>
<evidence type="ECO:0000256" key="5">
    <source>
        <dbReference type="ARBA" id="ARBA00022692"/>
    </source>
</evidence>
<evidence type="ECO:0000256" key="3">
    <source>
        <dbReference type="ARBA" id="ARBA00005316"/>
    </source>
</evidence>